<proteinExistence type="predicted"/>
<reference evidence="1" key="1">
    <citation type="submission" date="2021-06" db="EMBL/GenBank/DDBJ databases">
        <title>Parelaphostrongylus tenuis whole genome reference sequence.</title>
        <authorList>
            <person name="Garwood T.J."/>
            <person name="Larsen P.A."/>
            <person name="Fountain-Jones N.M."/>
            <person name="Garbe J.R."/>
            <person name="Macchietto M.G."/>
            <person name="Kania S.A."/>
            <person name="Gerhold R.W."/>
            <person name="Richards J.E."/>
            <person name="Wolf T.M."/>
        </authorList>
    </citation>
    <scope>NUCLEOTIDE SEQUENCE</scope>
    <source>
        <strain evidence="1">MNPRO001-30</strain>
        <tissue evidence="1">Meninges</tissue>
    </source>
</reference>
<dbReference type="EMBL" id="JAHQIW010000542">
    <property type="protein sequence ID" value="KAJ1348691.1"/>
    <property type="molecule type" value="Genomic_DNA"/>
</dbReference>
<evidence type="ECO:0000313" key="1">
    <source>
        <dbReference type="EMBL" id="KAJ1348691.1"/>
    </source>
</evidence>
<sequence>MDEENFRVDSTAMYASLKTTTYTSRYDTRSSRHAYRAPSWTTVAQQRVEWNMCWGSAQLLKTNRPTIQVSK</sequence>
<dbReference type="Proteomes" id="UP001196413">
    <property type="component" value="Unassembled WGS sequence"/>
</dbReference>
<protein>
    <submittedName>
        <fullName evidence="1">Uncharacterized protein</fullName>
    </submittedName>
</protein>
<gene>
    <name evidence="1" type="ORF">KIN20_004045</name>
</gene>
<dbReference type="AlphaFoldDB" id="A0AAD5MJ66"/>
<accession>A0AAD5MJ66</accession>
<organism evidence="1 2">
    <name type="scientific">Parelaphostrongylus tenuis</name>
    <name type="common">Meningeal worm</name>
    <dbReference type="NCBI Taxonomy" id="148309"/>
    <lineage>
        <taxon>Eukaryota</taxon>
        <taxon>Metazoa</taxon>
        <taxon>Ecdysozoa</taxon>
        <taxon>Nematoda</taxon>
        <taxon>Chromadorea</taxon>
        <taxon>Rhabditida</taxon>
        <taxon>Rhabditina</taxon>
        <taxon>Rhabditomorpha</taxon>
        <taxon>Strongyloidea</taxon>
        <taxon>Metastrongylidae</taxon>
        <taxon>Parelaphostrongylus</taxon>
    </lineage>
</organism>
<comment type="caution">
    <text evidence="1">The sequence shown here is derived from an EMBL/GenBank/DDBJ whole genome shotgun (WGS) entry which is preliminary data.</text>
</comment>
<name>A0AAD5MJ66_PARTN</name>
<evidence type="ECO:0000313" key="2">
    <source>
        <dbReference type="Proteomes" id="UP001196413"/>
    </source>
</evidence>
<keyword evidence="2" id="KW-1185">Reference proteome</keyword>